<keyword evidence="2" id="KW-1185">Reference proteome</keyword>
<dbReference type="Proteomes" id="UP000807306">
    <property type="component" value="Unassembled WGS sequence"/>
</dbReference>
<dbReference type="SUPFAM" id="SSF69318">
    <property type="entry name" value="Integrin alpha N-terminal domain"/>
    <property type="match status" value="1"/>
</dbReference>
<organism evidence="1 2">
    <name type="scientific">Crepidotus variabilis</name>
    <dbReference type="NCBI Taxonomy" id="179855"/>
    <lineage>
        <taxon>Eukaryota</taxon>
        <taxon>Fungi</taxon>
        <taxon>Dikarya</taxon>
        <taxon>Basidiomycota</taxon>
        <taxon>Agaricomycotina</taxon>
        <taxon>Agaricomycetes</taxon>
        <taxon>Agaricomycetidae</taxon>
        <taxon>Agaricales</taxon>
        <taxon>Agaricineae</taxon>
        <taxon>Crepidotaceae</taxon>
        <taxon>Crepidotus</taxon>
    </lineage>
</organism>
<evidence type="ECO:0000313" key="2">
    <source>
        <dbReference type="Proteomes" id="UP000807306"/>
    </source>
</evidence>
<comment type="caution">
    <text evidence="1">The sequence shown here is derived from an EMBL/GenBank/DDBJ whole genome shotgun (WGS) entry which is preliminary data.</text>
</comment>
<reference evidence="1" key="1">
    <citation type="submission" date="2020-11" db="EMBL/GenBank/DDBJ databases">
        <authorList>
            <consortium name="DOE Joint Genome Institute"/>
            <person name="Ahrendt S."/>
            <person name="Riley R."/>
            <person name="Andreopoulos W."/>
            <person name="Labutti K."/>
            <person name="Pangilinan J."/>
            <person name="Ruiz-Duenas F.J."/>
            <person name="Barrasa J.M."/>
            <person name="Sanchez-Garcia M."/>
            <person name="Camarero S."/>
            <person name="Miyauchi S."/>
            <person name="Serrano A."/>
            <person name="Linde D."/>
            <person name="Babiker R."/>
            <person name="Drula E."/>
            <person name="Ayuso-Fernandez I."/>
            <person name="Pacheco R."/>
            <person name="Padilla G."/>
            <person name="Ferreira P."/>
            <person name="Barriuso J."/>
            <person name="Kellner H."/>
            <person name="Castanera R."/>
            <person name="Alfaro M."/>
            <person name="Ramirez L."/>
            <person name="Pisabarro A.G."/>
            <person name="Kuo A."/>
            <person name="Tritt A."/>
            <person name="Lipzen A."/>
            <person name="He G."/>
            <person name="Yan M."/>
            <person name="Ng V."/>
            <person name="Cullen D."/>
            <person name="Martin F."/>
            <person name="Rosso M.-N."/>
            <person name="Henrissat B."/>
            <person name="Hibbett D."/>
            <person name="Martinez A.T."/>
            <person name="Grigoriev I.V."/>
        </authorList>
    </citation>
    <scope>NUCLEOTIDE SEQUENCE</scope>
    <source>
        <strain evidence="1">CBS 506.95</strain>
    </source>
</reference>
<dbReference type="EMBL" id="MU157949">
    <property type="protein sequence ID" value="KAF9522353.1"/>
    <property type="molecule type" value="Genomic_DNA"/>
</dbReference>
<name>A0A9P6E4D4_9AGAR</name>
<dbReference type="OrthoDB" id="3153136at2759"/>
<sequence length="431" mass="46513">MRPEDAPKRESPTISSILSQRRKSMQTAISQDHPIPTATPGIADIVGFGIDGVRVMRNTLGAEVVNAIEDFGFRAGGWRTDRHVRLLGDTTGDGNAEIVGFGDDGVYVSRNLGNSTFSSPPTKVIGSFGYNQEAGGWRINKHPRLLADLRNTGRCDLIGFGDDGVSVSFNQGNGVFSPIQLLIPQFGHDCGGWRTEKHLRFLGDVMGNGFLDIVGFGDTHVHVTQNNGDQTFGPSQAMLNAFCYNAGGWRIEEHPRMMADLTGDGKLDIVGFAHAGVNVSFNNGNGGFMDPKIVVTSFGVGAGWHVDKHPRFVADLTGDRRGDIIGFGNEGVYVSYNNGDGTFQAPELVLQDFGVVQGWSTRKHMRFIVDLTGSGCADVLGFGESAVWAAFNDGKGRFGPVKKVTDSFAYGGGEWSLDITQRYVVNLGRRS</sequence>
<accession>A0A9P6E4D4</accession>
<protein>
    <submittedName>
        <fullName evidence="1">Lectin 2</fullName>
    </submittedName>
</protein>
<dbReference type="PANTHER" id="PTHR46580">
    <property type="entry name" value="SENSOR KINASE-RELATED"/>
    <property type="match status" value="1"/>
</dbReference>
<proteinExistence type="predicted"/>
<gene>
    <name evidence="1" type="ORF">CPB83DRAFT_864585</name>
</gene>
<dbReference type="InterPro" id="IPR028994">
    <property type="entry name" value="Integrin_alpha_N"/>
</dbReference>
<evidence type="ECO:0000313" key="1">
    <source>
        <dbReference type="EMBL" id="KAF9522353.1"/>
    </source>
</evidence>
<dbReference type="PANTHER" id="PTHR46580:SF4">
    <property type="entry name" value="ATP_GTP-BINDING PROTEIN"/>
    <property type="match status" value="1"/>
</dbReference>
<dbReference type="AlphaFoldDB" id="A0A9P6E4D4"/>